<gene>
    <name evidence="1" type="ORF">EDM02_02590</name>
</gene>
<dbReference type="Gene3D" id="1.10.575.10">
    <property type="entry name" value="P1 Nuclease"/>
    <property type="match status" value="1"/>
</dbReference>
<dbReference type="AlphaFoldDB" id="A0A3N2QCA8"/>
<keyword evidence="2" id="KW-1185">Reference proteome</keyword>
<name>A0A3N2QCA8_9BACT</name>
<dbReference type="Proteomes" id="UP000270927">
    <property type="component" value="Unassembled WGS sequence"/>
</dbReference>
<evidence type="ECO:0000313" key="1">
    <source>
        <dbReference type="EMBL" id="ROT47309.1"/>
    </source>
</evidence>
<reference evidence="1 2" key="1">
    <citation type="submission" date="2018-09" db="EMBL/GenBank/DDBJ databases">
        <title>Comparative Genomics of Wolbachia-Cardinium Dual Endosymbiosis in a Plant-Parasitic Nematode.</title>
        <authorList>
            <person name="Brown A.M.V."/>
            <person name="Wasala S.K."/>
            <person name="Howe D.K."/>
            <person name="Peetz A.B."/>
            <person name="Zasada I.A."/>
            <person name="Denver D.R."/>
        </authorList>
    </citation>
    <scope>NUCLEOTIDE SEQUENCE [LARGE SCALE GENOMIC DNA]</scope>
    <source>
        <strain evidence="1 2">Pp_1</strain>
    </source>
</reference>
<dbReference type="GO" id="GO:0016788">
    <property type="term" value="F:hydrolase activity, acting on ester bonds"/>
    <property type="evidence" value="ECO:0007669"/>
    <property type="project" value="InterPro"/>
</dbReference>
<protein>
    <submittedName>
        <fullName evidence="1">S1/P1 Nuclease</fullName>
    </submittedName>
</protein>
<accession>A0A3N2QCA8</accession>
<dbReference type="CDD" id="cd10981">
    <property type="entry name" value="ZnPC_S1P1"/>
    <property type="match status" value="1"/>
</dbReference>
<proteinExistence type="predicted"/>
<organism evidence="1 2">
    <name type="scientific">Candidatus Cardinium hertigii</name>
    <dbReference type="NCBI Taxonomy" id="247481"/>
    <lineage>
        <taxon>Bacteria</taxon>
        <taxon>Pseudomonadati</taxon>
        <taxon>Bacteroidota</taxon>
        <taxon>Cytophagia</taxon>
        <taxon>Cytophagales</taxon>
        <taxon>Amoebophilaceae</taxon>
        <taxon>Candidatus Cardinium</taxon>
    </lineage>
</organism>
<sequence length="331" mass="38495">MTQRLLLFLKTFPLFLVVFTQLPFSAEAWGFFAHKQINRYAITTLPPDMFRFYKKHLTFLTEKSVNPDKRRYMIKHEAAKHFIDLEMYQTSSLHENKNLFKRVEKQDIPKDIIVSHGELPWAVLNVQKKLTQAFIHRDIPKILKLSADLGHYIADAHVPLHTTQNYDGQMTGQEGIHALWETRLPTLFIGLYNFFVGQASYIEDPLLHIWDIVIQSHTMVPKVLALEKQLSAQSPVLLKYSFEQSGKLLKKQYSVEFSTLYHQALQGQVEERLRQSIIQVGNFWLTAWMNAGSPSLDDFEDITVMQDQKEQPIQETIADIKIYSDQCTRLG</sequence>
<dbReference type="OrthoDB" id="267579at2"/>
<dbReference type="InterPro" id="IPR008947">
    <property type="entry name" value="PLipase_C/P1_nuclease_dom_sf"/>
</dbReference>
<evidence type="ECO:0000313" key="2">
    <source>
        <dbReference type="Proteomes" id="UP000270927"/>
    </source>
</evidence>
<comment type="caution">
    <text evidence="1">The sequence shown here is derived from an EMBL/GenBank/DDBJ whole genome shotgun (WGS) entry which is preliminary data.</text>
</comment>
<dbReference type="SUPFAM" id="SSF48537">
    <property type="entry name" value="Phospholipase C/P1 nuclease"/>
    <property type="match status" value="1"/>
</dbReference>
<dbReference type="EMBL" id="RARA01000024">
    <property type="protein sequence ID" value="ROT47309.1"/>
    <property type="molecule type" value="Genomic_DNA"/>
</dbReference>
<dbReference type="RefSeq" id="WP_123662803.1">
    <property type="nucleotide sequence ID" value="NZ_RARA01000024.1"/>
</dbReference>